<keyword evidence="2" id="KW-0805">Transcription regulation</keyword>
<dbReference type="InterPro" id="IPR007627">
    <property type="entry name" value="RNA_pol_sigma70_r2"/>
</dbReference>
<dbReference type="InterPro" id="IPR014284">
    <property type="entry name" value="RNA_pol_sigma-70_dom"/>
</dbReference>
<dbReference type="Pfam" id="PF04542">
    <property type="entry name" value="Sigma70_r2"/>
    <property type="match status" value="1"/>
</dbReference>
<keyword evidence="3" id="KW-0731">Sigma factor</keyword>
<evidence type="ECO:0000259" key="6">
    <source>
        <dbReference type="Pfam" id="PF08281"/>
    </source>
</evidence>
<protein>
    <submittedName>
        <fullName evidence="7">RNA polymerase sigma-70 factor</fullName>
    </submittedName>
</protein>
<organism evidence="7 8">
    <name type="scientific">Pedobacter hiemivivus</name>
    <dbReference type="NCBI Taxonomy" id="2530454"/>
    <lineage>
        <taxon>Bacteria</taxon>
        <taxon>Pseudomonadati</taxon>
        <taxon>Bacteroidota</taxon>
        <taxon>Sphingobacteriia</taxon>
        <taxon>Sphingobacteriales</taxon>
        <taxon>Sphingobacteriaceae</taxon>
        <taxon>Pedobacter</taxon>
    </lineage>
</organism>
<dbReference type="Pfam" id="PF08281">
    <property type="entry name" value="Sigma70_r4_2"/>
    <property type="match status" value="1"/>
</dbReference>
<dbReference type="Proteomes" id="UP000309594">
    <property type="component" value="Unassembled WGS sequence"/>
</dbReference>
<dbReference type="Gene3D" id="1.10.10.10">
    <property type="entry name" value="Winged helix-like DNA-binding domain superfamily/Winged helix DNA-binding domain"/>
    <property type="match status" value="1"/>
</dbReference>
<dbReference type="GO" id="GO:0006352">
    <property type="term" value="P:DNA-templated transcription initiation"/>
    <property type="evidence" value="ECO:0007669"/>
    <property type="project" value="InterPro"/>
</dbReference>
<evidence type="ECO:0000256" key="4">
    <source>
        <dbReference type="ARBA" id="ARBA00023163"/>
    </source>
</evidence>
<dbReference type="NCBIfam" id="TIGR02985">
    <property type="entry name" value="Sig70_bacteroi1"/>
    <property type="match status" value="1"/>
</dbReference>
<dbReference type="NCBIfam" id="TIGR02937">
    <property type="entry name" value="sigma70-ECF"/>
    <property type="match status" value="1"/>
</dbReference>
<dbReference type="InterPro" id="IPR013325">
    <property type="entry name" value="RNA_pol_sigma_r2"/>
</dbReference>
<sequence length="204" mass="23897">MKNRIKDQDEYYWVQCFKQGDPDALAYFFDLHYKALCYFAERLIGDEAEAEDIVADCFLKLWKGDRQIETAQNVKAFLYISCRNACMDYFRKLKVKTAAQEYTYRQLEHGEEGIFYEVVKTDVMEILAAEIESLPEKHKEVFKLIYFDQKKTDEIAKELGLSVKTVRNYKALAVEMIKNSIVKKGLTDALYVALVLFLEGRKNF</sequence>
<dbReference type="PANTHER" id="PTHR43133">
    <property type="entry name" value="RNA POLYMERASE ECF-TYPE SIGMA FACTO"/>
    <property type="match status" value="1"/>
</dbReference>
<evidence type="ECO:0000256" key="3">
    <source>
        <dbReference type="ARBA" id="ARBA00023082"/>
    </source>
</evidence>
<dbReference type="InterPro" id="IPR013249">
    <property type="entry name" value="RNA_pol_sigma70_r4_t2"/>
</dbReference>
<dbReference type="GO" id="GO:0003677">
    <property type="term" value="F:DNA binding"/>
    <property type="evidence" value="ECO:0007669"/>
    <property type="project" value="InterPro"/>
</dbReference>
<dbReference type="SUPFAM" id="SSF88946">
    <property type="entry name" value="Sigma2 domain of RNA polymerase sigma factors"/>
    <property type="match status" value="1"/>
</dbReference>
<dbReference type="PANTHER" id="PTHR43133:SF46">
    <property type="entry name" value="RNA POLYMERASE SIGMA-70 FACTOR ECF SUBFAMILY"/>
    <property type="match status" value="1"/>
</dbReference>
<dbReference type="InterPro" id="IPR014327">
    <property type="entry name" value="RNA_pol_sigma70_bacteroid"/>
</dbReference>
<accession>A0A4U1GD81</accession>
<dbReference type="SUPFAM" id="SSF88659">
    <property type="entry name" value="Sigma3 and sigma4 domains of RNA polymerase sigma factors"/>
    <property type="match status" value="1"/>
</dbReference>
<name>A0A4U1GD81_9SPHI</name>
<dbReference type="InterPro" id="IPR039425">
    <property type="entry name" value="RNA_pol_sigma-70-like"/>
</dbReference>
<dbReference type="InterPro" id="IPR013324">
    <property type="entry name" value="RNA_pol_sigma_r3/r4-like"/>
</dbReference>
<dbReference type="Gene3D" id="1.10.1740.10">
    <property type="match status" value="1"/>
</dbReference>
<reference evidence="7 8" key="1">
    <citation type="submission" date="2019-04" db="EMBL/GenBank/DDBJ databases">
        <title>Pedobacter sp. RP-1-16 sp. nov., isolated from Arctic soil.</title>
        <authorList>
            <person name="Dahal R.H."/>
            <person name="Kim D.-U."/>
        </authorList>
    </citation>
    <scope>NUCLEOTIDE SEQUENCE [LARGE SCALE GENOMIC DNA]</scope>
    <source>
        <strain evidence="7 8">RP-1-16</strain>
    </source>
</reference>
<evidence type="ECO:0000313" key="8">
    <source>
        <dbReference type="Proteomes" id="UP000309594"/>
    </source>
</evidence>
<evidence type="ECO:0000259" key="5">
    <source>
        <dbReference type="Pfam" id="PF04542"/>
    </source>
</evidence>
<dbReference type="GO" id="GO:0016987">
    <property type="term" value="F:sigma factor activity"/>
    <property type="evidence" value="ECO:0007669"/>
    <property type="project" value="UniProtKB-KW"/>
</dbReference>
<keyword evidence="4" id="KW-0804">Transcription</keyword>
<feature type="domain" description="RNA polymerase sigma-70 region 2" evidence="5">
    <location>
        <begin position="29"/>
        <end position="93"/>
    </location>
</feature>
<dbReference type="InterPro" id="IPR036388">
    <property type="entry name" value="WH-like_DNA-bd_sf"/>
</dbReference>
<dbReference type="EMBL" id="SWDX01000006">
    <property type="protein sequence ID" value="TKC59152.1"/>
    <property type="molecule type" value="Genomic_DNA"/>
</dbReference>
<feature type="domain" description="RNA polymerase sigma factor 70 region 4 type 2" evidence="6">
    <location>
        <begin position="125"/>
        <end position="175"/>
    </location>
</feature>
<dbReference type="AlphaFoldDB" id="A0A4U1GD81"/>
<proteinExistence type="inferred from homology"/>
<evidence type="ECO:0000313" key="7">
    <source>
        <dbReference type="EMBL" id="TKC59152.1"/>
    </source>
</evidence>
<evidence type="ECO:0000256" key="2">
    <source>
        <dbReference type="ARBA" id="ARBA00023015"/>
    </source>
</evidence>
<comment type="similarity">
    <text evidence="1">Belongs to the sigma-70 factor family. ECF subfamily.</text>
</comment>
<evidence type="ECO:0000256" key="1">
    <source>
        <dbReference type="ARBA" id="ARBA00010641"/>
    </source>
</evidence>
<comment type="caution">
    <text evidence="7">The sequence shown here is derived from an EMBL/GenBank/DDBJ whole genome shotgun (WGS) entry which is preliminary data.</text>
</comment>
<dbReference type="CDD" id="cd06171">
    <property type="entry name" value="Sigma70_r4"/>
    <property type="match status" value="1"/>
</dbReference>
<dbReference type="RefSeq" id="WP_136881026.1">
    <property type="nucleotide sequence ID" value="NZ_SWDX01000006.1"/>
</dbReference>
<gene>
    <name evidence="7" type="ORF">FBD94_16595</name>
</gene>